<keyword evidence="2" id="KW-1185">Reference proteome</keyword>
<gene>
    <name evidence="1" type="ORF">QAD02_014771</name>
</gene>
<dbReference type="Proteomes" id="UP001239111">
    <property type="component" value="Chromosome 2"/>
</dbReference>
<sequence length="496" mass="56026">MRLARPSVRSWRKLGLLCLVLAICCLSLVQRLGHTLVLTIINNDGNSTNAVDTLSRMASETMQGIDDGSEPTSSALAGDYMAERHPANTSFCRWQYGLPTKLNYMKQQLIGSPGSPELGNRVLPFALRAESNEKLPQLSLCTHATAEQVYNVVELARRWEGPISLAVFAPGSDARLAVELLDLACHCEPSMTKVSVHLIFPRAMPSHLQPTSSDVHIPDRSLATNSTIPIFTSTTTLSSKFRLNESCSALELQRWASGPNSTERRRSGLAYPINVARNVARSLASTRRVLVSDVELLPSARLASHFLAMLRNRQPNRSRPRLVFVLPAFEVRADTKPPENKAQLLRDMRSGRAVYFHKFMCSHCQKFPGLSRWVMKPDPGRVKPLIITRREYPHNRWEPVFIGTKHDPLYTEEMSWEGRQDKMTQMLEMCLIGYRLIILDGAFLVHRPGIKRRPATQNEDAVSEIQRAHERQNSHIYQQVAHRLLKQYPPNRKCSP</sequence>
<organism evidence="1 2">
    <name type="scientific">Eretmocerus hayati</name>
    <dbReference type="NCBI Taxonomy" id="131215"/>
    <lineage>
        <taxon>Eukaryota</taxon>
        <taxon>Metazoa</taxon>
        <taxon>Ecdysozoa</taxon>
        <taxon>Arthropoda</taxon>
        <taxon>Hexapoda</taxon>
        <taxon>Insecta</taxon>
        <taxon>Pterygota</taxon>
        <taxon>Neoptera</taxon>
        <taxon>Endopterygota</taxon>
        <taxon>Hymenoptera</taxon>
        <taxon>Apocrita</taxon>
        <taxon>Proctotrupomorpha</taxon>
        <taxon>Chalcidoidea</taxon>
        <taxon>Aphelinidae</taxon>
        <taxon>Aphelininae</taxon>
        <taxon>Eretmocerus</taxon>
    </lineage>
</organism>
<evidence type="ECO:0000313" key="2">
    <source>
        <dbReference type="Proteomes" id="UP001239111"/>
    </source>
</evidence>
<proteinExistence type="predicted"/>
<evidence type="ECO:0000313" key="1">
    <source>
        <dbReference type="EMBL" id="KAJ8678984.1"/>
    </source>
</evidence>
<comment type="caution">
    <text evidence="1">The sequence shown here is derived from an EMBL/GenBank/DDBJ whole genome shotgun (WGS) entry which is preliminary data.</text>
</comment>
<protein>
    <submittedName>
        <fullName evidence="1">Uncharacterized protein</fullName>
    </submittedName>
</protein>
<name>A0ACC2P5W9_9HYME</name>
<accession>A0ACC2P5W9</accession>
<dbReference type="EMBL" id="CM056742">
    <property type="protein sequence ID" value="KAJ8678984.1"/>
    <property type="molecule type" value="Genomic_DNA"/>
</dbReference>
<reference evidence="1" key="1">
    <citation type="submission" date="2023-04" db="EMBL/GenBank/DDBJ databases">
        <title>A chromosome-level genome assembly of the parasitoid wasp Eretmocerus hayati.</title>
        <authorList>
            <person name="Zhong Y."/>
            <person name="Liu S."/>
            <person name="Liu Y."/>
        </authorList>
    </citation>
    <scope>NUCLEOTIDE SEQUENCE</scope>
    <source>
        <strain evidence="1">ZJU_SS_LIU_2023</strain>
    </source>
</reference>